<organism evidence="1 2">
    <name type="scientific">Candidatus Propionivibrio aalborgensis</name>
    <dbReference type="NCBI Taxonomy" id="1860101"/>
    <lineage>
        <taxon>Bacteria</taxon>
        <taxon>Pseudomonadati</taxon>
        <taxon>Pseudomonadota</taxon>
        <taxon>Betaproteobacteria</taxon>
        <taxon>Rhodocyclales</taxon>
        <taxon>Rhodocyclaceae</taxon>
        <taxon>Propionivibrio</taxon>
    </lineage>
</organism>
<keyword evidence="2" id="KW-1185">Reference proteome</keyword>
<reference evidence="1 2" key="1">
    <citation type="submission" date="2016-06" db="EMBL/GenBank/DDBJ databases">
        <authorList>
            <person name="Kjaerup R.B."/>
            <person name="Dalgaard T.S."/>
            <person name="Juul-Madsen H.R."/>
        </authorList>
    </citation>
    <scope>NUCLEOTIDE SEQUENCE [LARGE SCALE GENOMIC DNA]</scope>
    <source>
        <strain evidence="1">2</strain>
    </source>
</reference>
<protein>
    <submittedName>
        <fullName evidence="1">Uncharacterized protein</fullName>
    </submittedName>
</protein>
<dbReference type="AlphaFoldDB" id="A0A1A8Y2E3"/>
<sequence length="57" mass="6864">MQRTLRVRDFAESDSLDPYSLRLTGVVRNSFLCRGSRRDKAMIECRRYALETVRRRR</sequence>
<evidence type="ECO:0000313" key="2">
    <source>
        <dbReference type="Proteomes" id="UP000199600"/>
    </source>
</evidence>
<gene>
    <name evidence="1" type="ORF">PROAA_550008</name>
</gene>
<evidence type="ECO:0000313" key="1">
    <source>
        <dbReference type="EMBL" id="SBT10563.1"/>
    </source>
</evidence>
<dbReference type="EMBL" id="FLQY01000357">
    <property type="protein sequence ID" value="SBT10563.1"/>
    <property type="molecule type" value="Genomic_DNA"/>
</dbReference>
<proteinExistence type="predicted"/>
<accession>A0A1A8Y2E3</accession>
<dbReference type="Proteomes" id="UP000199600">
    <property type="component" value="Unassembled WGS sequence"/>
</dbReference>
<name>A0A1A8Y2E3_9RHOO</name>